<comment type="caution">
    <text evidence="2">The sequence shown here is derived from an EMBL/GenBank/DDBJ whole genome shotgun (WGS) entry which is preliminary data.</text>
</comment>
<keyword evidence="3" id="KW-1185">Reference proteome</keyword>
<dbReference type="AlphaFoldDB" id="A0A4C1XEA8"/>
<feature type="region of interest" description="Disordered" evidence="1">
    <location>
        <begin position="69"/>
        <end position="92"/>
    </location>
</feature>
<evidence type="ECO:0000256" key="1">
    <source>
        <dbReference type="SAM" id="MobiDB-lite"/>
    </source>
</evidence>
<gene>
    <name evidence="2" type="ORF">EVAR_96012_1</name>
</gene>
<dbReference type="Proteomes" id="UP000299102">
    <property type="component" value="Unassembled WGS sequence"/>
</dbReference>
<evidence type="ECO:0000313" key="2">
    <source>
        <dbReference type="EMBL" id="GBP61768.1"/>
    </source>
</evidence>
<name>A0A4C1XEA8_EUMVA</name>
<organism evidence="2 3">
    <name type="scientific">Eumeta variegata</name>
    <name type="common">Bagworm moth</name>
    <name type="synonym">Eumeta japonica</name>
    <dbReference type="NCBI Taxonomy" id="151549"/>
    <lineage>
        <taxon>Eukaryota</taxon>
        <taxon>Metazoa</taxon>
        <taxon>Ecdysozoa</taxon>
        <taxon>Arthropoda</taxon>
        <taxon>Hexapoda</taxon>
        <taxon>Insecta</taxon>
        <taxon>Pterygota</taxon>
        <taxon>Neoptera</taxon>
        <taxon>Endopterygota</taxon>
        <taxon>Lepidoptera</taxon>
        <taxon>Glossata</taxon>
        <taxon>Ditrysia</taxon>
        <taxon>Tineoidea</taxon>
        <taxon>Psychidae</taxon>
        <taxon>Oiketicinae</taxon>
        <taxon>Eumeta</taxon>
    </lineage>
</organism>
<dbReference type="EMBL" id="BGZK01000822">
    <property type="protein sequence ID" value="GBP61768.1"/>
    <property type="molecule type" value="Genomic_DNA"/>
</dbReference>
<protein>
    <submittedName>
        <fullName evidence="2">Uncharacterized protein</fullName>
    </submittedName>
</protein>
<sequence>MIGHKYSKAIIFRWSLKFMKVENGLSTEKYHRREELKSVNEDGAPPQPTVLYYGAEVEISLTLGDSDVAQDNKHRHRSLPLEAESSNPNEGRCNYKACKDSNSTEAALETELSEKYRSKSSAYVEFYIGILIILDRKYTDYIKTALGPLRKAPLHQS</sequence>
<proteinExistence type="predicted"/>
<reference evidence="2 3" key="1">
    <citation type="journal article" date="2019" name="Commun. Biol.">
        <title>The bagworm genome reveals a unique fibroin gene that provides high tensile strength.</title>
        <authorList>
            <person name="Kono N."/>
            <person name="Nakamura H."/>
            <person name="Ohtoshi R."/>
            <person name="Tomita M."/>
            <person name="Numata K."/>
            <person name="Arakawa K."/>
        </authorList>
    </citation>
    <scope>NUCLEOTIDE SEQUENCE [LARGE SCALE GENOMIC DNA]</scope>
</reference>
<evidence type="ECO:0000313" key="3">
    <source>
        <dbReference type="Proteomes" id="UP000299102"/>
    </source>
</evidence>
<accession>A0A4C1XEA8</accession>